<feature type="non-terminal residue" evidence="2">
    <location>
        <position position="61"/>
    </location>
</feature>
<feature type="compositionally biased region" description="Acidic residues" evidence="1">
    <location>
        <begin position="1"/>
        <end position="25"/>
    </location>
</feature>
<dbReference type="Proteomes" id="UP000789570">
    <property type="component" value="Unassembled WGS sequence"/>
</dbReference>
<sequence length="61" mass="6885">SESEDESDEENDDISETSEKEDDNSEMANDITISSKEESFTQFHGPDFKCSDNDTIDSTEQ</sequence>
<name>A0A9N9NJZ1_9GLOM</name>
<gene>
    <name evidence="2" type="ORF">FCALED_LOCUS15459</name>
</gene>
<evidence type="ECO:0000313" key="3">
    <source>
        <dbReference type="Proteomes" id="UP000789570"/>
    </source>
</evidence>
<accession>A0A9N9NJZ1</accession>
<dbReference type="EMBL" id="CAJVPQ010014148">
    <property type="protein sequence ID" value="CAG8738415.1"/>
    <property type="molecule type" value="Genomic_DNA"/>
</dbReference>
<proteinExistence type="predicted"/>
<keyword evidence="3" id="KW-1185">Reference proteome</keyword>
<evidence type="ECO:0000256" key="1">
    <source>
        <dbReference type="SAM" id="MobiDB-lite"/>
    </source>
</evidence>
<organism evidence="2 3">
    <name type="scientific">Funneliformis caledonium</name>
    <dbReference type="NCBI Taxonomy" id="1117310"/>
    <lineage>
        <taxon>Eukaryota</taxon>
        <taxon>Fungi</taxon>
        <taxon>Fungi incertae sedis</taxon>
        <taxon>Mucoromycota</taxon>
        <taxon>Glomeromycotina</taxon>
        <taxon>Glomeromycetes</taxon>
        <taxon>Glomerales</taxon>
        <taxon>Glomeraceae</taxon>
        <taxon>Funneliformis</taxon>
    </lineage>
</organism>
<protein>
    <submittedName>
        <fullName evidence="2">16596_t:CDS:1</fullName>
    </submittedName>
</protein>
<feature type="region of interest" description="Disordered" evidence="1">
    <location>
        <begin position="1"/>
        <end position="61"/>
    </location>
</feature>
<evidence type="ECO:0000313" key="2">
    <source>
        <dbReference type="EMBL" id="CAG8738415.1"/>
    </source>
</evidence>
<reference evidence="2" key="1">
    <citation type="submission" date="2021-06" db="EMBL/GenBank/DDBJ databases">
        <authorList>
            <person name="Kallberg Y."/>
            <person name="Tangrot J."/>
            <person name="Rosling A."/>
        </authorList>
    </citation>
    <scope>NUCLEOTIDE SEQUENCE</scope>
    <source>
        <strain evidence="2">UK204</strain>
    </source>
</reference>
<comment type="caution">
    <text evidence="2">The sequence shown here is derived from an EMBL/GenBank/DDBJ whole genome shotgun (WGS) entry which is preliminary data.</text>
</comment>
<dbReference type="AlphaFoldDB" id="A0A9N9NJZ1"/>